<accession>A0A0P1BPS9</accession>
<feature type="compositionally biased region" description="Basic and acidic residues" evidence="2">
    <location>
        <begin position="281"/>
        <end position="293"/>
    </location>
</feature>
<evidence type="ECO:0000313" key="4">
    <source>
        <dbReference type="EMBL" id="CEH18327.1"/>
    </source>
</evidence>
<evidence type="ECO:0000259" key="3">
    <source>
        <dbReference type="Pfam" id="PF23771"/>
    </source>
</evidence>
<dbReference type="InterPro" id="IPR055592">
    <property type="entry name" value="DUF7168"/>
</dbReference>
<keyword evidence="1" id="KW-0175">Coiled coil</keyword>
<feature type="region of interest" description="Disordered" evidence="2">
    <location>
        <begin position="209"/>
        <end position="235"/>
    </location>
</feature>
<dbReference type="OrthoDB" id="3067443at2759"/>
<organism evidence="4 5">
    <name type="scientific">Ceraceosorus bombacis</name>
    <dbReference type="NCBI Taxonomy" id="401625"/>
    <lineage>
        <taxon>Eukaryota</taxon>
        <taxon>Fungi</taxon>
        <taxon>Dikarya</taxon>
        <taxon>Basidiomycota</taxon>
        <taxon>Ustilaginomycotina</taxon>
        <taxon>Exobasidiomycetes</taxon>
        <taxon>Ceraceosorales</taxon>
        <taxon>Ceraceosoraceae</taxon>
        <taxon>Ceraceosorus</taxon>
    </lineage>
</organism>
<evidence type="ECO:0000256" key="2">
    <source>
        <dbReference type="SAM" id="MobiDB-lite"/>
    </source>
</evidence>
<feature type="compositionally biased region" description="Basic and acidic residues" evidence="2">
    <location>
        <begin position="209"/>
        <end position="224"/>
    </location>
</feature>
<dbReference type="Proteomes" id="UP000054845">
    <property type="component" value="Unassembled WGS sequence"/>
</dbReference>
<protein>
    <recommendedName>
        <fullName evidence="3">DUF7168 domain-containing protein</fullName>
    </recommendedName>
</protein>
<proteinExistence type="predicted"/>
<name>A0A0P1BPS9_9BASI</name>
<feature type="coiled-coil region" evidence="1">
    <location>
        <begin position="136"/>
        <end position="176"/>
    </location>
</feature>
<reference evidence="4 5" key="1">
    <citation type="submission" date="2014-09" db="EMBL/GenBank/DDBJ databases">
        <authorList>
            <person name="Magalhaes I.L.F."/>
            <person name="Oliveira U."/>
            <person name="Santos F.R."/>
            <person name="Vidigal T.H.D.A."/>
            <person name="Brescovit A.D."/>
            <person name="Santos A.J."/>
        </authorList>
    </citation>
    <scope>NUCLEOTIDE SEQUENCE [LARGE SCALE GENOMIC DNA]</scope>
</reference>
<dbReference type="EMBL" id="CCYA01000270">
    <property type="protein sequence ID" value="CEH18327.1"/>
    <property type="molecule type" value="Genomic_DNA"/>
</dbReference>
<feature type="region of interest" description="Disordered" evidence="2">
    <location>
        <begin position="327"/>
        <end position="358"/>
    </location>
</feature>
<dbReference type="Pfam" id="PF23771">
    <property type="entry name" value="DUF7168"/>
    <property type="match status" value="1"/>
</dbReference>
<keyword evidence="5" id="KW-1185">Reference proteome</keyword>
<feature type="compositionally biased region" description="Basic and acidic residues" evidence="2">
    <location>
        <begin position="346"/>
        <end position="358"/>
    </location>
</feature>
<evidence type="ECO:0000313" key="5">
    <source>
        <dbReference type="Proteomes" id="UP000054845"/>
    </source>
</evidence>
<evidence type="ECO:0000256" key="1">
    <source>
        <dbReference type="SAM" id="Coils"/>
    </source>
</evidence>
<feature type="region of interest" description="Disordered" evidence="2">
    <location>
        <begin position="256"/>
        <end position="293"/>
    </location>
</feature>
<feature type="domain" description="DUF7168" evidence="3">
    <location>
        <begin position="35"/>
        <end position="169"/>
    </location>
</feature>
<dbReference type="AlphaFoldDB" id="A0A0P1BPS9"/>
<dbReference type="STRING" id="401625.A0A0P1BPS9"/>
<sequence length="358" mass="40575">MSNRLMNRFNILQSDLLASQDAEGESDLSRAGQSTVWVTATSGKGVNRELWMSTMSIAMTVFFDCKCYSDRYNKCRGEQDRMQWTFYGLATNSSASAMAFEMCFNQAQVWCYGAKDAFKGALAKNSYLTGIANGLYDMAEDEKEAEEKAAIAHEKAERCKRIKEEEKARRKEVERLEAGKAPGTYDNNIRVKEELDVIDLTEPRPVHGLAAKEEDLDGEVHAEDSDSSDEGDAPEAQLDFEHEGEDADQDLEQYIQTGQMPQVKAETKAEPSASVSTPIEALEKEHGQEDVKDAQWKSHNQLVVFRKNAESIAEQYIKTHKVKLGMARKFKDRKRDKNAYHKGKKDSKNMDVKRRRLE</sequence>